<sequence>MEQFLYVVEPFEYRPGTSEDGTADVKSFAHGDTLHVTGLPVYVDQMGWFVEVQKNEDAPFSLPIPYMDECYDQGLLFTEMDLDLAINYYEFKIDQSLVSKDEFSFHESKVALDRFKQLHPGFMKA</sequence>
<evidence type="ECO:0000313" key="2">
    <source>
        <dbReference type="Proteomes" id="UP000663970"/>
    </source>
</evidence>
<protein>
    <submittedName>
        <fullName evidence="1">Uncharacterized protein</fullName>
    </submittedName>
</protein>
<dbReference type="Proteomes" id="UP000663970">
    <property type="component" value="Unassembled WGS sequence"/>
</dbReference>
<proteinExistence type="predicted"/>
<dbReference type="RefSeq" id="WP_027956387.1">
    <property type="nucleotide sequence ID" value="NZ_JAEKJY010000002.1"/>
</dbReference>
<accession>A0ABS3DW56</accession>
<dbReference type="EMBL" id="JAEKJY010000002">
    <property type="protein sequence ID" value="MBN8235463.1"/>
    <property type="molecule type" value="Genomic_DNA"/>
</dbReference>
<organism evidence="1 2">
    <name type="scientific">Halobacillus kuroshimensis</name>
    <dbReference type="NCBI Taxonomy" id="302481"/>
    <lineage>
        <taxon>Bacteria</taxon>
        <taxon>Bacillati</taxon>
        <taxon>Bacillota</taxon>
        <taxon>Bacilli</taxon>
        <taxon>Bacillales</taxon>
        <taxon>Bacillaceae</taxon>
        <taxon>Halobacillus</taxon>
    </lineage>
</organism>
<reference evidence="1 2" key="1">
    <citation type="submission" date="2020-12" db="EMBL/GenBank/DDBJ databases">
        <title>Oil enriched cultivation method for isolating marine PHA-producing bacteria.</title>
        <authorList>
            <person name="Zheng W."/>
            <person name="Yu S."/>
            <person name="Huang Y."/>
        </authorList>
    </citation>
    <scope>NUCLEOTIDE SEQUENCE [LARGE SCALE GENOMIC DNA]</scope>
    <source>
        <strain evidence="1 2">SY-2-6</strain>
    </source>
</reference>
<keyword evidence="2" id="KW-1185">Reference proteome</keyword>
<name>A0ABS3DW56_9BACI</name>
<comment type="caution">
    <text evidence="1">The sequence shown here is derived from an EMBL/GenBank/DDBJ whole genome shotgun (WGS) entry which is preliminary data.</text>
</comment>
<gene>
    <name evidence="1" type="ORF">JF544_09380</name>
</gene>
<evidence type="ECO:0000313" key="1">
    <source>
        <dbReference type="EMBL" id="MBN8235463.1"/>
    </source>
</evidence>